<evidence type="ECO:0000313" key="2">
    <source>
        <dbReference type="Proteomes" id="UP000193247"/>
    </source>
</evidence>
<dbReference type="Proteomes" id="UP000193247">
    <property type="component" value="Unassembled WGS sequence"/>
</dbReference>
<sequence>MTAALYDEVVTVAPAPKLQVVRDVSPIPAPKKVARRGDALPFGAGGDPLVDGAARLLSIPLRHLYAALWRVGLLEVQA</sequence>
<dbReference type="AlphaFoldDB" id="A0A1X2LRW5"/>
<dbReference type="NCBIfam" id="NF040652">
    <property type="entry name" value="Mbox_reg_Rv1535"/>
    <property type="match status" value="1"/>
</dbReference>
<dbReference type="NCBIfam" id="NF040653">
    <property type="entry name" value="Rv1535_dom"/>
    <property type="match status" value="1"/>
</dbReference>
<comment type="caution">
    <text evidence="1">The sequence shown here is derived from an EMBL/GenBank/DDBJ whole genome shotgun (WGS) entry which is preliminary data.</text>
</comment>
<name>A0A1X2LRW5_9MYCO</name>
<keyword evidence="2" id="KW-1185">Reference proteome</keyword>
<dbReference type="RefSeq" id="WP_085326496.1">
    <property type="nucleotide sequence ID" value="NZ_NCXP01000025.1"/>
</dbReference>
<organism evidence="1 2">
    <name type="scientific">Mycobacterium decipiens</name>
    <dbReference type="NCBI Taxonomy" id="1430326"/>
    <lineage>
        <taxon>Bacteria</taxon>
        <taxon>Bacillati</taxon>
        <taxon>Actinomycetota</taxon>
        <taxon>Actinomycetes</taxon>
        <taxon>Mycobacteriales</taxon>
        <taxon>Mycobacteriaceae</taxon>
        <taxon>Mycobacterium</taxon>
    </lineage>
</organism>
<accession>A0A1X2LRW5</accession>
<gene>
    <name evidence="1" type="ORF">B8W66_17250</name>
</gene>
<reference evidence="1 2" key="1">
    <citation type="submission" date="2017-04" db="EMBL/GenBank/DDBJ databases">
        <title>The new phylogeny of genus Mycobacterium.</title>
        <authorList>
            <person name="Tortoli E."/>
            <person name="Trovato A."/>
            <person name="Cirillo D.M."/>
        </authorList>
    </citation>
    <scope>NUCLEOTIDE SEQUENCE [LARGE SCALE GENOMIC DNA]</scope>
    <source>
        <strain evidence="1 2">TBL 1200985</strain>
    </source>
</reference>
<protein>
    <submittedName>
        <fullName evidence="1">Uncharacterized protein</fullName>
    </submittedName>
</protein>
<proteinExistence type="predicted"/>
<evidence type="ECO:0000313" key="1">
    <source>
        <dbReference type="EMBL" id="OSC39369.1"/>
    </source>
</evidence>
<dbReference type="OrthoDB" id="4561580at2"/>
<dbReference type="EMBL" id="NCXP01000025">
    <property type="protein sequence ID" value="OSC39369.1"/>
    <property type="molecule type" value="Genomic_DNA"/>
</dbReference>